<keyword evidence="4" id="KW-1185">Reference proteome</keyword>
<comment type="caution">
    <text evidence="2">The sequence shown here is derived from an EMBL/GenBank/DDBJ whole genome shotgun (WGS) entry which is preliminary data.</text>
</comment>
<evidence type="ECO:0000313" key="2">
    <source>
        <dbReference type="EMBL" id="CAF1551408.1"/>
    </source>
</evidence>
<keyword evidence="1" id="KW-0472">Membrane</keyword>
<dbReference type="Proteomes" id="UP000663832">
    <property type="component" value="Unassembled WGS sequence"/>
</dbReference>
<gene>
    <name evidence="2" type="ORF">BJG266_LOCUS46268</name>
    <name evidence="3" type="ORF">QVE165_LOCUS63295</name>
</gene>
<dbReference type="EMBL" id="CAJNOI010004707">
    <property type="protein sequence ID" value="CAF1551408.1"/>
    <property type="molecule type" value="Genomic_DNA"/>
</dbReference>
<feature type="transmembrane region" description="Helical" evidence="1">
    <location>
        <begin position="12"/>
        <end position="31"/>
    </location>
</feature>
<evidence type="ECO:0000313" key="3">
    <source>
        <dbReference type="EMBL" id="CAF1661298.1"/>
    </source>
</evidence>
<dbReference type="OrthoDB" id="10052537at2759"/>
<dbReference type="Proteomes" id="UP000663877">
    <property type="component" value="Unassembled WGS sequence"/>
</dbReference>
<evidence type="ECO:0000313" key="4">
    <source>
        <dbReference type="Proteomes" id="UP000663832"/>
    </source>
</evidence>
<reference evidence="2" key="1">
    <citation type="submission" date="2021-02" db="EMBL/GenBank/DDBJ databases">
        <authorList>
            <person name="Nowell W R."/>
        </authorList>
    </citation>
    <scope>NUCLEOTIDE SEQUENCE</scope>
</reference>
<proteinExistence type="predicted"/>
<organism evidence="2 5">
    <name type="scientific">Adineta steineri</name>
    <dbReference type="NCBI Taxonomy" id="433720"/>
    <lineage>
        <taxon>Eukaryota</taxon>
        <taxon>Metazoa</taxon>
        <taxon>Spiralia</taxon>
        <taxon>Gnathifera</taxon>
        <taxon>Rotifera</taxon>
        <taxon>Eurotatoria</taxon>
        <taxon>Bdelloidea</taxon>
        <taxon>Adinetida</taxon>
        <taxon>Adinetidae</taxon>
        <taxon>Adineta</taxon>
    </lineage>
</organism>
<protein>
    <submittedName>
        <fullName evidence="2">Uncharacterized protein</fullName>
    </submittedName>
</protein>
<accession>A0A815WNG7</accession>
<evidence type="ECO:0000256" key="1">
    <source>
        <dbReference type="SAM" id="Phobius"/>
    </source>
</evidence>
<dbReference type="EMBL" id="CAJNOM010005103">
    <property type="protein sequence ID" value="CAF1661298.1"/>
    <property type="molecule type" value="Genomic_DNA"/>
</dbReference>
<sequence length="102" mass="11634">MHSENTRQLDGWIFSSLTGILTSPLGLVLTNSTKNHTGVKLWRKTKEFNGKFCIVLSVIADFTNIDYILYLDLSDKKCIITLIEEINIISRSNTCSTYKIEF</sequence>
<keyword evidence="1" id="KW-1133">Transmembrane helix</keyword>
<keyword evidence="1" id="KW-0812">Transmembrane</keyword>
<name>A0A815WNG7_9BILA</name>
<evidence type="ECO:0000313" key="5">
    <source>
        <dbReference type="Proteomes" id="UP000663877"/>
    </source>
</evidence>
<feature type="transmembrane region" description="Helical" evidence="1">
    <location>
        <begin position="52"/>
        <end position="70"/>
    </location>
</feature>
<dbReference type="AlphaFoldDB" id="A0A815WNG7"/>